<evidence type="ECO:0008006" key="5">
    <source>
        <dbReference type="Google" id="ProtNLM"/>
    </source>
</evidence>
<protein>
    <recommendedName>
        <fullName evidence="5">Glycerate kinase</fullName>
    </recommendedName>
</protein>
<dbReference type="GO" id="GO:0005737">
    <property type="term" value="C:cytoplasm"/>
    <property type="evidence" value="ECO:0007669"/>
    <property type="project" value="TreeGrafter"/>
</dbReference>
<dbReference type="InterPro" id="IPR037035">
    <property type="entry name" value="GK-like_C_sf"/>
</dbReference>
<dbReference type="SUPFAM" id="SSF82544">
    <property type="entry name" value="GckA/TtuD-like"/>
    <property type="match status" value="1"/>
</dbReference>
<dbReference type="GO" id="GO:0008887">
    <property type="term" value="F:glycerate kinase activity"/>
    <property type="evidence" value="ECO:0007669"/>
    <property type="project" value="InterPro"/>
</dbReference>
<reference evidence="3 4" key="1">
    <citation type="journal article" date="2016" name="Nat. Commun.">
        <title>Thousands of microbial genomes shed light on interconnected biogeochemical processes in an aquifer system.</title>
        <authorList>
            <person name="Anantharaman K."/>
            <person name="Brown C.T."/>
            <person name="Hug L.A."/>
            <person name="Sharon I."/>
            <person name="Castelle C.J."/>
            <person name="Probst A.J."/>
            <person name="Thomas B.C."/>
            <person name="Singh A."/>
            <person name="Wilkins M.J."/>
            <person name="Karaoz U."/>
            <person name="Brodie E.L."/>
            <person name="Williams K.H."/>
            <person name="Hubbard S.S."/>
            <person name="Banfield J.F."/>
        </authorList>
    </citation>
    <scope>NUCLEOTIDE SEQUENCE [LARGE SCALE GENOMIC DNA]</scope>
</reference>
<gene>
    <name evidence="3" type="ORF">A2591_04225</name>
</gene>
<accession>A0A1G2SND0</accession>
<dbReference type="Pfam" id="PF05161">
    <property type="entry name" value="MOFRL"/>
    <property type="match status" value="1"/>
</dbReference>
<dbReference type="InterPro" id="IPR007835">
    <property type="entry name" value="MOFRL"/>
</dbReference>
<evidence type="ECO:0000313" key="3">
    <source>
        <dbReference type="EMBL" id="OHA85891.1"/>
    </source>
</evidence>
<dbReference type="InterPro" id="IPR025286">
    <property type="entry name" value="MOFRL_assoc_dom"/>
</dbReference>
<dbReference type="PANTHER" id="PTHR12227">
    <property type="entry name" value="GLYCERATE KINASE"/>
    <property type="match status" value="1"/>
</dbReference>
<dbReference type="PANTHER" id="PTHR12227:SF0">
    <property type="entry name" value="GLYCERATE KINASE"/>
    <property type="match status" value="1"/>
</dbReference>
<dbReference type="Pfam" id="PF13660">
    <property type="entry name" value="DUF4147"/>
    <property type="match status" value="1"/>
</dbReference>
<dbReference type="AlphaFoldDB" id="A0A1G2SND0"/>
<proteinExistence type="predicted"/>
<dbReference type="InterPro" id="IPR038614">
    <property type="entry name" value="GK_N_sf"/>
</dbReference>
<feature type="domain" description="MOFRL-associated" evidence="2">
    <location>
        <begin position="18"/>
        <end position="240"/>
    </location>
</feature>
<evidence type="ECO:0000313" key="4">
    <source>
        <dbReference type="Proteomes" id="UP000178168"/>
    </source>
</evidence>
<comment type="caution">
    <text evidence="3">The sequence shown here is derived from an EMBL/GenBank/DDBJ whole genome shotgun (WGS) entry which is preliminary data.</text>
</comment>
<organism evidence="3 4">
    <name type="scientific">Candidatus Yonathbacteria bacterium RIFOXYD1_FULL_52_36</name>
    <dbReference type="NCBI Taxonomy" id="1802730"/>
    <lineage>
        <taxon>Bacteria</taxon>
        <taxon>Candidatus Yonathiibacteriota</taxon>
    </lineage>
</organism>
<dbReference type="EMBL" id="MHUZ01000013">
    <property type="protein sequence ID" value="OHA85891.1"/>
    <property type="molecule type" value="Genomic_DNA"/>
</dbReference>
<feature type="domain" description="MOFRL" evidence="1">
    <location>
        <begin position="318"/>
        <end position="418"/>
    </location>
</feature>
<dbReference type="Proteomes" id="UP000178168">
    <property type="component" value="Unassembled WGS sequence"/>
</dbReference>
<dbReference type="STRING" id="1802730.A2591_04225"/>
<sequence>MIIQNRDTLATTPLREDALAILEAGYRALDTETVIRETVQISDSTLHVGEHSYNLDDYERIFLIGIGKCAADAGGALERILGDRITDGIIVDVRGTTLGRIRSFKGTHPLPSVENVAAAREVVALLEQATERDLILTVISGGGSALLCLPHDMSCEALEHITHALMKSGATIQELNTVRKHLSDIQGGQFAKLAHPARVVALIFSDVPGDDVSVIASGPTVRDDTTKEDAERILANYGVITMCVLPDCVVTETPKEEAWFEHVDNILVLTNMTALNAMKKEAQVRGYETEIVTAQITGEARTVGEDLARAATGTKTVRLYGGETTVTVRGEGKGGRNQEVVLGGLSFLSQSTVLVAAASDGWDNSEVAGAIGDHELISQAKVFGLDPSLSLNENNSFEFFSRAGGHIITGRRGTNVSDLYFTISA</sequence>
<dbReference type="Gene3D" id="3.40.1480.10">
    <property type="entry name" value="MOFRL domain"/>
    <property type="match status" value="1"/>
</dbReference>
<dbReference type="Gene3D" id="3.40.50.10180">
    <property type="entry name" value="Glycerate kinase, MOFRL-like N-terminal domain"/>
    <property type="match status" value="1"/>
</dbReference>
<name>A0A1G2SND0_9BACT</name>
<evidence type="ECO:0000259" key="2">
    <source>
        <dbReference type="Pfam" id="PF13660"/>
    </source>
</evidence>
<dbReference type="InterPro" id="IPR039760">
    <property type="entry name" value="MOFRL_protein"/>
</dbReference>
<evidence type="ECO:0000259" key="1">
    <source>
        <dbReference type="Pfam" id="PF05161"/>
    </source>
</evidence>